<feature type="compositionally biased region" description="Acidic residues" evidence="1">
    <location>
        <begin position="426"/>
        <end position="448"/>
    </location>
</feature>
<dbReference type="InterPro" id="IPR053137">
    <property type="entry name" value="NLR-like"/>
</dbReference>
<dbReference type="EMBL" id="JAFFHA010000007">
    <property type="protein sequence ID" value="KAK4653927.1"/>
    <property type="molecule type" value="Genomic_DNA"/>
</dbReference>
<dbReference type="PANTHER" id="PTHR46082">
    <property type="entry name" value="ATP/GTP-BINDING PROTEIN-RELATED"/>
    <property type="match status" value="1"/>
</dbReference>
<dbReference type="NCBIfam" id="NF040586">
    <property type="entry name" value="FxSxx_TPR"/>
    <property type="match status" value="1"/>
</dbReference>
<gene>
    <name evidence="2" type="ORF">QC762_0088630</name>
</gene>
<protein>
    <recommendedName>
        <fullName evidence="4">Kinesin light chain</fullName>
    </recommendedName>
</protein>
<accession>A0ABR0GDU8</accession>
<dbReference type="RefSeq" id="XP_062742902.1">
    <property type="nucleotide sequence ID" value="XM_062884033.1"/>
</dbReference>
<sequence>MLTSDLHLHPRGYKTHKWLDLDATYLIVKPKFSLRFRHADKLRIESAMPDSYRFGDYNNGFQVGTNRGTIYNTFPQAPERSETPPRPFATIPFSRDPDFVNRGDILEQIDRRCSEPAARVALVGLGGIGKSQLAIEFAHRITEKQPDIWVFWVHAGIYERVEDGFRTIANTVKLAGRNEPKANIPQLLAVQRTERQMDHDPDSADDRDVFDNANIAHGTTSGNERERRPFATYLPQSQNGSIIVTTRNRELAFRLTGRRQNMIEVGPMAQTDALALLEKKLGSPADLDVAADLVQALDLVPLAISQAAAYIQARAPRSSPEKYLAEFRKSEHRKSSLLQYDAGDLRRDGGASNAVLTTWQISFDYIRSKRPSAADLLSLMSFFDRQGIPDWVLKPPRVTKEDIPGRRIDEDGDTDFDNGRSATDGAVDDDMDSDTDSDLTDDSADTTDDGFEDDVAMLRDYCLIATTEMDEFEMHGLVQFSTRKWLEQWGQQETFKQKFIERMAASFPTGDNKNWATCRNLFAHVQVALGYRPSENREEIWATLLYNGGWFAWSQGRYEVAQRMVGKARRARENRLGKEDTASLDSMSLFALILLDRGQWEEAEKLFVQVMETRKTKLGADHRDTLSSMANLASTYRNQGRWDEAEKLEVQVMETSKTKLGADHPDTLTSMANLSATYRKQGRWEEAEKLEVQVMETRKTKLGADHPDTLSSMANLASTYRNQGRWEEAEKLEVQVMETSKTKLGADHPDTLTSMANLAATYRKQGRWEEAEKLEVQVMETSKTKLGADHPDTLSSMANLAATYRNQGRWEEAEKLEVQVMETSKTKLGADHPDTLSSMANLASTYRNQGRWEEAEKLEVQVMETRKTKLGADHPDTLSSMANLAFTWKSQGRHSTALALMKDCAQARQRRLGAEHPDTLSSLATVTKWGS</sequence>
<name>A0ABR0GDU8_9PEZI</name>
<dbReference type="Pfam" id="PF13374">
    <property type="entry name" value="TPR_10"/>
    <property type="match status" value="2"/>
</dbReference>
<dbReference type="Gene3D" id="1.25.40.10">
    <property type="entry name" value="Tetratricopeptide repeat domain"/>
    <property type="match status" value="2"/>
</dbReference>
<evidence type="ECO:0008006" key="4">
    <source>
        <dbReference type="Google" id="ProtNLM"/>
    </source>
</evidence>
<feature type="region of interest" description="Disordered" evidence="1">
    <location>
        <begin position="402"/>
        <end position="448"/>
    </location>
</feature>
<reference evidence="2 3" key="1">
    <citation type="journal article" date="2023" name="bioRxiv">
        <title>High-quality genome assemblies of four members of thePodospora anserinaspecies complex.</title>
        <authorList>
            <person name="Ament-Velasquez S.L."/>
            <person name="Vogan A.A."/>
            <person name="Wallerman O."/>
            <person name="Hartmann F."/>
            <person name="Gautier V."/>
            <person name="Silar P."/>
            <person name="Giraud T."/>
            <person name="Johannesson H."/>
        </authorList>
    </citation>
    <scope>NUCLEOTIDE SEQUENCE [LARGE SCALE GENOMIC DNA]</scope>
    <source>
        <strain evidence="2 3">CBS 415.72m</strain>
    </source>
</reference>
<dbReference type="Proteomes" id="UP001323405">
    <property type="component" value="Unassembled WGS sequence"/>
</dbReference>
<dbReference type="GeneID" id="87903788"/>
<dbReference type="SUPFAM" id="SSF52540">
    <property type="entry name" value="P-loop containing nucleoside triphosphate hydrolases"/>
    <property type="match status" value="1"/>
</dbReference>
<dbReference type="InterPro" id="IPR011990">
    <property type="entry name" value="TPR-like_helical_dom_sf"/>
</dbReference>
<evidence type="ECO:0000256" key="1">
    <source>
        <dbReference type="SAM" id="MobiDB-lite"/>
    </source>
</evidence>
<keyword evidence="3" id="KW-1185">Reference proteome</keyword>
<dbReference type="Pfam" id="PF13424">
    <property type="entry name" value="TPR_12"/>
    <property type="match status" value="3"/>
</dbReference>
<evidence type="ECO:0000313" key="3">
    <source>
        <dbReference type="Proteomes" id="UP001323405"/>
    </source>
</evidence>
<dbReference type="SUPFAM" id="SSF48452">
    <property type="entry name" value="TPR-like"/>
    <property type="match status" value="3"/>
</dbReference>
<comment type="caution">
    <text evidence="2">The sequence shown here is derived from an EMBL/GenBank/DDBJ whole genome shotgun (WGS) entry which is preliminary data.</text>
</comment>
<proteinExistence type="predicted"/>
<feature type="region of interest" description="Disordered" evidence="1">
    <location>
        <begin position="198"/>
        <end position="228"/>
    </location>
</feature>
<dbReference type="Gene3D" id="3.40.50.300">
    <property type="entry name" value="P-loop containing nucleotide triphosphate hydrolases"/>
    <property type="match status" value="1"/>
</dbReference>
<dbReference type="PANTHER" id="PTHR46082:SF11">
    <property type="entry name" value="AAA+ ATPASE DOMAIN-CONTAINING PROTEIN-RELATED"/>
    <property type="match status" value="1"/>
</dbReference>
<organism evidence="2 3">
    <name type="scientific">Podospora pseudocomata</name>
    <dbReference type="NCBI Taxonomy" id="2093779"/>
    <lineage>
        <taxon>Eukaryota</taxon>
        <taxon>Fungi</taxon>
        <taxon>Dikarya</taxon>
        <taxon>Ascomycota</taxon>
        <taxon>Pezizomycotina</taxon>
        <taxon>Sordariomycetes</taxon>
        <taxon>Sordariomycetidae</taxon>
        <taxon>Sordariales</taxon>
        <taxon>Podosporaceae</taxon>
        <taxon>Podospora</taxon>
    </lineage>
</organism>
<dbReference type="InterPro" id="IPR027417">
    <property type="entry name" value="P-loop_NTPase"/>
</dbReference>
<feature type="compositionally biased region" description="Basic and acidic residues" evidence="1">
    <location>
        <begin position="198"/>
        <end position="210"/>
    </location>
</feature>
<dbReference type="PRINTS" id="PR00381">
    <property type="entry name" value="KINESINLIGHT"/>
</dbReference>
<evidence type="ECO:0000313" key="2">
    <source>
        <dbReference type="EMBL" id="KAK4653927.1"/>
    </source>
</evidence>